<keyword evidence="3" id="KW-1185">Reference proteome</keyword>
<dbReference type="RefSeq" id="WP_316025564.1">
    <property type="nucleotide sequence ID" value="NZ_JAWDIO010000002.1"/>
</dbReference>
<evidence type="ECO:0000256" key="1">
    <source>
        <dbReference type="SAM" id="SignalP"/>
    </source>
</evidence>
<protein>
    <recommendedName>
        <fullName evidence="4">Lipoprotein</fullName>
    </recommendedName>
</protein>
<keyword evidence="1" id="KW-0732">Signal</keyword>
<evidence type="ECO:0000313" key="3">
    <source>
        <dbReference type="Proteomes" id="UP001247805"/>
    </source>
</evidence>
<comment type="caution">
    <text evidence="2">The sequence shown here is derived from an EMBL/GenBank/DDBJ whole genome shotgun (WGS) entry which is preliminary data.</text>
</comment>
<organism evidence="2 3">
    <name type="scientific">Paraglaciecola aquimarina</name>
    <dbReference type="NCBI Taxonomy" id="1235557"/>
    <lineage>
        <taxon>Bacteria</taxon>
        <taxon>Pseudomonadati</taxon>
        <taxon>Pseudomonadota</taxon>
        <taxon>Gammaproteobacteria</taxon>
        <taxon>Alteromonadales</taxon>
        <taxon>Alteromonadaceae</taxon>
        <taxon>Paraglaciecola</taxon>
    </lineage>
</organism>
<sequence length="214" mass="24556">MNVKRKINLLFSMSFLAMLSACTEEALSNNDAEMSYINALDEQATFYIKKSSNDRDIYDSDYRTISLLSGEASYDIEHDWFSYEKSYIGVEDTNTRSEQVYISTNLRDKRSYWVVAWLDNRDYDISVFQKRKSNMADVIRVRIFANDRYAVFIDGSNASSFITDKGEVSDYFSVHNCSELSVENNNINLCSADFGLSYLAVVDEHGLVSLIEEP</sequence>
<evidence type="ECO:0000313" key="2">
    <source>
        <dbReference type="EMBL" id="MDU0353926.1"/>
    </source>
</evidence>
<evidence type="ECO:0008006" key="4">
    <source>
        <dbReference type="Google" id="ProtNLM"/>
    </source>
</evidence>
<name>A0ABU3SV83_9ALTE</name>
<accession>A0ABU3SV83</accession>
<feature type="chain" id="PRO_5045411162" description="Lipoprotein" evidence="1">
    <location>
        <begin position="24"/>
        <end position="214"/>
    </location>
</feature>
<feature type="signal peptide" evidence="1">
    <location>
        <begin position="1"/>
        <end position="23"/>
    </location>
</feature>
<gene>
    <name evidence="2" type="ORF">RS130_08285</name>
</gene>
<proteinExistence type="predicted"/>
<reference evidence="2 3" key="1">
    <citation type="submission" date="2023-10" db="EMBL/GenBank/DDBJ databases">
        <title>Glaciecola aquimarina strain GGW-M5 nov., isolated from a coastal seawater.</title>
        <authorList>
            <person name="Bayburt H."/>
            <person name="Kim J.M."/>
            <person name="Choi B.J."/>
            <person name="Jeon C.O."/>
        </authorList>
    </citation>
    <scope>NUCLEOTIDE SEQUENCE [LARGE SCALE GENOMIC DNA]</scope>
    <source>
        <strain evidence="2 3">KCTC 32108</strain>
    </source>
</reference>
<dbReference type="Proteomes" id="UP001247805">
    <property type="component" value="Unassembled WGS sequence"/>
</dbReference>
<dbReference type="EMBL" id="JAWDIO010000002">
    <property type="protein sequence ID" value="MDU0353926.1"/>
    <property type="molecule type" value="Genomic_DNA"/>
</dbReference>
<dbReference type="PROSITE" id="PS51257">
    <property type="entry name" value="PROKAR_LIPOPROTEIN"/>
    <property type="match status" value="1"/>
</dbReference>